<dbReference type="SUPFAM" id="SSF54427">
    <property type="entry name" value="NTF2-like"/>
    <property type="match status" value="1"/>
</dbReference>
<protein>
    <recommendedName>
        <fullName evidence="1">SnoaL-like domain-containing protein</fullName>
    </recommendedName>
</protein>
<dbReference type="Proteomes" id="UP000239471">
    <property type="component" value="Unassembled WGS sequence"/>
</dbReference>
<gene>
    <name evidence="2" type="ORF">CLVI_16450</name>
</gene>
<dbReference type="EMBL" id="PVXQ01000015">
    <property type="protein sequence ID" value="PRR82510.1"/>
    <property type="molecule type" value="Genomic_DNA"/>
</dbReference>
<sequence>MESRNTDDIFIDFLNAYNECFYNKDLIGLKEFYDSKGNVLIYFDNHKNNDTYSLEEHLELISDFFKKGKSTESGEVEPLIIENINIFHKGEAACLCFISKYKSFPVPAVRSTLYLECMDNRWEIIHAHFSFQPEK</sequence>
<evidence type="ECO:0000313" key="2">
    <source>
        <dbReference type="EMBL" id="PRR82510.1"/>
    </source>
</evidence>
<dbReference type="InterPro" id="IPR032710">
    <property type="entry name" value="NTF2-like_dom_sf"/>
</dbReference>
<dbReference type="AlphaFoldDB" id="A0A2T0BF30"/>
<dbReference type="Gene3D" id="3.10.450.50">
    <property type="match status" value="1"/>
</dbReference>
<keyword evidence="3" id="KW-1185">Reference proteome</keyword>
<accession>A0A2T0BF30</accession>
<dbReference type="Pfam" id="PF13474">
    <property type="entry name" value="SnoaL_3"/>
    <property type="match status" value="1"/>
</dbReference>
<feature type="domain" description="SnoaL-like" evidence="1">
    <location>
        <begin position="13"/>
        <end position="131"/>
    </location>
</feature>
<dbReference type="RefSeq" id="WP_106059633.1">
    <property type="nucleotide sequence ID" value="NZ_PVXQ01000015.1"/>
</dbReference>
<evidence type="ECO:0000259" key="1">
    <source>
        <dbReference type="Pfam" id="PF13474"/>
    </source>
</evidence>
<dbReference type="InterPro" id="IPR037401">
    <property type="entry name" value="SnoaL-like"/>
</dbReference>
<proteinExistence type="predicted"/>
<evidence type="ECO:0000313" key="3">
    <source>
        <dbReference type="Proteomes" id="UP000239471"/>
    </source>
</evidence>
<comment type="caution">
    <text evidence="2">The sequence shown here is derived from an EMBL/GenBank/DDBJ whole genome shotgun (WGS) entry which is preliminary data.</text>
</comment>
<organism evidence="2 3">
    <name type="scientific">Clostridium vincentii</name>
    <dbReference type="NCBI Taxonomy" id="52704"/>
    <lineage>
        <taxon>Bacteria</taxon>
        <taxon>Bacillati</taxon>
        <taxon>Bacillota</taxon>
        <taxon>Clostridia</taxon>
        <taxon>Eubacteriales</taxon>
        <taxon>Clostridiaceae</taxon>
        <taxon>Clostridium</taxon>
    </lineage>
</organism>
<dbReference type="OrthoDB" id="7279501at2"/>
<name>A0A2T0BF30_9CLOT</name>
<reference evidence="2 3" key="1">
    <citation type="submission" date="2018-03" db="EMBL/GenBank/DDBJ databases">
        <title>Genome sequence of Clostridium vincentii DSM 10228.</title>
        <authorList>
            <person name="Poehlein A."/>
            <person name="Daniel R."/>
        </authorList>
    </citation>
    <scope>NUCLEOTIDE SEQUENCE [LARGE SCALE GENOMIC DNA]</scope>
    <source>
        <strain evidence="2 3">DSM 10228</strain>
    </source>
</reference>